<name>A0A7Y6IAB5_9ACTN</name>
<comment type="caution">
    <text evidence="2">The sequence shown here is derived from an EMBL/GenBank/DDBJ whole genome shotgun (WGS) entry which is preliminary data.</text>
</comment>
<accession>A0A7Y6IAB5</accession>
<dbReference type="AlphaFoldDB" id="A0A7Y6IAB5"/>
<evidence type="ECO:0000313" key="2">
    <source>
        <dbReference type="EMBL" id="NUW34451.1"/>
    </source>
</evidence>
<reference evidence="2 3" key="1">
    <citation type="submission" date="2020-06" db="EMBL/GenBank/DDBJ databases">
        <title>Nonomuraea sp. SMC257, a novel actinomycete isolated from soil.</title>
        <authorList>
            <person name="Chanama M."/>
        </authorList>
    </citation>
    <scope>NUCLEOTIDE SEQUENCE [LARGE SCALE GENOMIC DNA]</scope>
    <source>
        <strain evidence="2 3">SMC257</strain>
    </source>
</reference>
<keyword evidence="1" id="KW-0472">Membrane</keyword>
<keyword evidence="3" id="KW-1185">Reference proteome</keyword>
<keyword evidence="1" id="KW-0812">Transmembrane</keyword>
<dbReference type="Pfam" id="PF20589">
    <property type="entry name" value="DUF6790"/>
    <property type="match status" value="1"/>
</dbReference>
<evidence type="ECO:0008006" key="4">
    <source>
        <dbReference type="Google" id="ProtNLM"/>
    </source>
</evidence>
<feature type="transmembrane region" description="Helical" evidence="1">
    <location>
        <begin position="79"/>
        <end position="96"/>
    </location>
</feature>
<gene>
    <name evidence="2" type="ORF">HTZ77_23860</name>
</gene>
<keyword evidence="1" id="KW-1133">Transmembrane helix</keyword>
<evidence type="ECO:0000313" key="3">
    <source>
        <dbReference type="Proteomes" id="UP000586042"/>
    </source>
</evidence>
<feature type="transmembrane region" description="Helical" evidence="1">
    <location>
        <begin position="36"/>
        <end position="59"/>
    </location>
</feature>
<dbReference type="InterPro" id="IPR046740">
    <property type="entry name" value="DUF6790"/>
</dbReference>
<organism evidence="2 3">
    <name type="scientific">Nonomuraea montanisoli</name>
    <dbReference type="NCBI Taxonomy" id="2741721"/>
    <lineage>
        <taxon>Bacteria</taxon>
        <taxon>Bacillati</taxon>
        <taxon>Actinomycetota</taxon>
        <taxon>Actinomycetes</taxon>
        <taxon>Streptosporangiales</taxon>
        <taxon>Streptosporangiaceae</taxon>
        <taxon>Nonomuraea</taxon>
    </lineage>
</organism>
<protein>
    <recommendedName>
        <fullName evidence="4">Integral membrane protein</fullName>
    </recommendedName>
</protein>
<sequence length="167" mass="17976">MAFFVVTFLGLVVGALLHSLLDRAPARRTRPRVVELWLLWFVAGGGVLSMLGGLVHIGPYAPEVADSIGFAHSAFQWEVGWADIAVGLIGFLSIWNRGSFMNAAVIAVAVLYWGDAAGHVMQLAAHGNTAPNNVWTIPTDILQPLVAVVLLVTYRRYQRSGLAAAVQ</sequence>
<evidence type="ECO:0000256" key="1">
    <source>
        <dbReference type="SAM" id="Phobius"/>
    </source>
</evidence>
<dbReference type="RefSeq" id="WP_175591902.1">
    <property type="nucleotide sequence ID" value="NZ_JABWGN010000009.1"/>
</dbReference>
<dbReference type="EMBL" id="JABWGN010000009">
    <property type="protein sequence ID" value="NUW34451.1"/>
    <property type="molecule type" value="Genomic_DNA"/>
</dbReference>
<proteinExistence type="predicted"/>
<dbReference type="Proteomes" id="UP000586042">
    <property type="component" value="Unassembled WGS sequence"/>
</dbReference>
<feature type="transmembrane region" description="Helical" evidence="1">
    <location>
        <begin position="134"/>
        <end position="154"/>
    </location>
</feature>
<feature type="transmembrane region" description="Helical" evidence="1">
    <location>
        <begin position="103"/>
        <end position="122"/>
    </location>
</feature>
<feature type="transmembrane region" description="Helical" evidence="1">
    <location>
        <begin position="6"/>
        <end position="24"/>
    </location>
</feature>